<feature type="domain" description="Fibronectin type-I" evidence="12">
    <location>
        <begin position="185"/>
        <end position="229"/>
    </location>
</feature>
<dbReference type="FunFam" id="2.10.70.10:FF:000007">
    <property type="entry name" value="Fibronectin 1"/>
    <property type="match status" value="1"/>
</dbReference>
<dbReference type="InterPro" id="IPR000562">
    <property type="entry name" value="FN_type2_dom"/>
</dbReference>
<evidence type="ECO:0000313" key="15">
    <source>
        <dbReference type="RefSeq" id="XP_031414971.1"/>
    </source>
</evidence>
<dbReference type="SMART" id="SM00059">
    <property type="entry name" value="FN2"/>
    <property type="match status" value="2"/>
</dbReference>
<dbReference type="GO" id="GO:0043394">
    <property type="term" value="F:proteoglycan binding"/>
    <property type="evidence" value="ECO:0007669"/>
    <property type="project" value="TreeGrafter"/>
</dbReference>
<dbReference type="InterPro" id="IPR050991">
    <property type="entry name" value="ECM_Regulatory_Proteins"/>
</dbReference>
<evidence type="ECO:0000313" key="14">
    <source>
        <dbReference type="Proteomes" id="UP000515152"/>
    </source>
</evidence>
<dbReference type="SUPFAM" id="SSF49265">
    <property type="entry name" value="Fibronectin type III"/>
    <property type="match status" value="14"/>
</dbReference>
<keyword evidence="4" id="KW-0677">Repeat</keyword>
<dbReference type="CDD" id="cd00063">
    <property type="entry name" value="FN3"/>
    <property type="match status" value="22"/>
</dbReference>
<keyword evidence="7 9" id="KW-1015">Disulfide bond</keyword>
<dbReference type="Gene3D" id="2.10.70.10">
    <property type="entry name" value="Complement Module, domain 1"/>
    <property type="match status" value="12"/>
</dbReference>
<dbReference type="Proteomes" id="UP000515152">
    <property type="component" value="Chromosome 21"/>
</dbReference>
<dbReference type="PROSITE" id="PS01253">
    <property type="entry name" value="FN1_1"/>
    <property type="match status" value="5"/>
</dbReference>
<dbReference type="SUPFAM" id="SSF57440">
    <property type="entry name" value="Kringle-like"/>
    <property type="match status" value="2"/>
</dbReference>
<feature type="domain" description="Fibronectin type-III" evidence="11">
    <location>
        <begin position="2408"/>
        <end position="2498"/>
    </location>
</feature>
<feature type="domain" description="Fibronectin type-III" evidence="11">
    <location>
        <begin position="2500"/>
        <end position="2590"/>
    </location>
</feature>
<feature type="domain" description="Fibronectin type-III" evidence="11">
    <location>
        <begin position="1267"/>
        <end position="1356"/>
    </location>
</feature>
<feature type="domain" description="Fibronectin type-I" evidence="12">
    <location>
        <begin position="468"/>
        <end position="512"/>
    </location>
</feature>
<feature type="domain" description="Fibronectin type-III" evidence="11">
    <location>
        <begin position="1927"/>
        <end position="2016"/>
    </location>
</feature>
<feature type="domain" description="Fibronectin type-III" evidence="11">
    <location>
        <begin position="1639"/>
        <end position="1729"/>
    </location>
</feature>
<keyword evidence="10" id="KW-0732">Signal</keyword>
<evidence type="ECO:0000256" key="10">
    <source>
        <dbReference type="SAM" id="SignalP"/>
    </source>
</evidence>
<dbReference type="InterPro" id="IPR036943">
    <property type="entry name" value="FN_type2_sf"/>
</dbReference>
<dbReference type="SUPFAM" id="SSF57603">
    <property type="entry name" value="FnI-like domain"/>
    <property type="match status" value="12"/>
</dbReference>
<feature type="signal peptide" evidence="10">
    <location>
        <begin position="1"/>
        <end position="21"/>
    </location>
</feature>
<feature type="domain" description="Fibronectin type-III" evidence="11">
    <location>
        <begin position="2215"/>
        <end position="2305"/>
    </location>
</feature>
<dbReference type="Pfam" id="PF00041">
    <property type="entry name" value="fn3"/>
    <property type="match status" value="22"/>
</dbReference>
<feature type="domain" description="Fibronectin type-III" evidence="11">
    <location>
        <begin position="716"/>
        <end position="807"/>
    </location>
</feature>
<feature type="domain" description="Fibronectin type-II" evidence="13">
    <location>
        <begin position="415"/>
        <end position="463"/>
    </location>
</feature>
<dbReference type="CDD" id="cd00062">
    <property type="entry name" value="FN2"/>
    <property type="match status" value="2"/>
</dbReference>
<feature type="domain" description="Fibronectin type-III" evidence="11">
    <location>
        <begin position="2781"/>
        <end position="2874"/>
    </location>
</feature>
<keyword evidence="6" id="KW-0133">Cell shape</keyword>
<accession>A0A6P8ERK4</accession>
<evidence type="ECO:0000256" key="7">
    <source>
        <dbReference type="ARBA" id="ARBA00023157"/>
    </source>
</evidence>
<dbReference type="RefSeq" id="XP_031414971.1">
    <property type="nucleotide sequence ID" value="XM_031559111.2"/>
</dbReference>
<dbReference type="SMART" id="SM00058">
    <property type="entry name" value="FN1"/>
    <property type="match status" value="12"/>
</dbReference>
<feature type="domain" description="Fibronectin type-I" evidence="12">
    <location>
        <begin position="517"/>
        <end position="559"/>
    </location>
</feature>
<feature type="domain" description="Fibronectin type-III" evidence="11">
    <location>
        <begin position="1539"/>
        <end position="1628"/>
    </location>
</feature>
<dbReference type="PROSITE" id="PS51091">
    <property type="entry name" value="FN1_2"/>
    <property type="match status" value="10"/>
</dbReference>
<feature type="domain" description="Fibronectin type-III" evidence="11">
    <location>
        <begin position="2023"/>
        <end position="2113"/>
    </location>
</feature>
<dbReference type="GeneID" id="105911820"/>
<dbReference type="Pfam" id="PF00040">
    <property type="entry name" value="fn2"/>
    <property type="match status" value="2"/>
</dbReference>
<dbReference type="Pfam" id="PF00039">
    <property type="entry name" value="fn1"/>
    <property type="match status" value="10"/>
</dbReference>
<feature type="domain" description="Fibronectin type-III" evidence="11">
    <location>
        <begin position="609"/>
        <end position="701"/>
    </location>
</feature>
<feature type="domain" description="Fibronectin type-I" evidence="12">
    <location>
        <begin position="2970"/>
        <end position="3010"/>
    </location>
</feature>
<feature type="domain" description="Fibronectin type-III" evidence="11">
    <location>
        <begin position="1360"/>
        <end position="1450"/>
    </location>
</feature>
<feature type="domain" description="Fibronectin type-I" evidence="12">
    <location>
        <begin position="2926"/>
        <end position="2968"/>
    </location>
</feature>
<feature type="domain" description="Fibronectin type-III" evidence="11">
    <location>
        <begin position="1451"/>
        <end position="1537"/>
    </location>
</feature>
<feature type="domain" description="Fibronectin type-III" evidence="11">
    <location>
        <begin position="1831"/>
        <end position="1921"/>
    </location>
</feature>
<feature type="domain" description="Fibronectin type-III" evidence="11">
    <location>
        <begin position="1735"/>
        <end position="1824"/>
    </location>
</feature>
<dbReference type="CDD" id="cd00061">
    <property type="entry name" value="FN1"/>
    <property type="match status" value="12"/>
</dbReference>
<feature type="chain" id="PRO_5027535627" description="Fibronectin" evidence="10">
    <location>
        <begin position="22"/>
        <end position="3064"/>
    </location>
</feature>
<keyword evidence="8" id="KW-0325">Glycoprotein</keyword>
<feature type="domain" description="Fibronectin type-III" evidence="11">
    <location>
        <begin position="1084"/>
        <end position="1171"/>
    </location>
</feature>
<dbReference type="GO" id="GO:0008201">
    <property type="term" value="F:heparin binding"/>
    <property type="evidence" value="ECO:0007669"/>
    <property type="project" value="UniProtKB-KW"/>
</dbReference>
<evidence type="ECO:0000256" key="8">
    <source>
        <dbReference type="ARBA" id="ARBA00023180"/>
    </source>
</evidence>
<reference evidence="15" key="1">
    <citation type="submission" date="2025-08" db="UniProtKB">
        <authorList>
            <consortium name="RefSeq"/>
        </authorList>
    </citation>
    <scope>IDENTIFICATION</scope>
</reference>
<dbReference type="GO" id="GO:0007044">
    <property type="term" value="P:cell-substrate junction assembly"/>
    <property type="evidence" value="ECO:0007669"/>
    <property type="project" value="TreeGrafter"/>
</dbReference>
<dbReference type="Gene3D" id="2.60.40.10">
    <property type="entry name" value="Immunoglobulins"/>
    <property type="match status" value="23"/>
</dbReference>
<dbReference type="GO" id="GO:0007399">
    <property type="term" value="P:nervous system development"/>
    <property type="evidence" value="ECO:0007669"/>
    <property type="project" value="TreeGrafter"/>
</dbReference>
<evidence type="ECO:0000256" key="1">
    <source>
        <dbReference type="ARBA" id="ARBA00020368"/>
    </source>
</evidence>
<feature type="domain" description="Fibronectin type-I" evidence="12">
    <location>
        <begin position="140"/>
        <end position="183"/>
    </location>
</feature>
<dbReference type="InterPro" id="IPR036116">
    <property type="entry name" value="FN3_sf"/>
</dbReference>
<dbReference type="FunFam" id="2.10.70.10:FF:000004">
    <property type="entry name" value="Fibronectin 1"/>
    <property type="match status" value="1"/>
</dbReference>
<evidence type="ECO:0000256" key="4">
    <source>
        <dbReference type="ARBA" id="ARBA00022737"/>
    </source>
</evidence>
<keyword evidence="3" id="KW-0358">Heparin-binding</keyword>
<dbReference type="PROSITE" id="PS50853">
    <property type="entry name" value="FN3"/>
    <property type="match status" value="23"/>
</dbReference>
<keyword evidence="2" id="KW-0011">Acute phase</keyword>
<dbReference type="PROSITE" id="PS00023">
    <property type="entry name" value="FN2_1"/>
    <property type="match status" value="1"/>
</dbReference>
<evidence type="ECO:0000256" key="5">
    <source>
        <dbReference type="ARBA" id="ARBA00022889"/>
    </source>
</evidence>
<feature type="domain" description="Fibronectin type-I" evidence="12">
    <location>
        <begin position="96"/>
        <end position="139"/>
    </location>
</feature>
<evidence type="ECO:0000256" key="3">
    <source>
        <dbReference type="ARBA" id="ARBA00022674"/>
    </source>
</evidence>
<dbReference type="FunFam" id="2.10.70.10:FF:000006">
    <property type="entry name" value="Fibronectin 1"/>
    <property type="match status" value="2"/>
</dbReference>
<dbReference type="InterPro" id="IPR003961">
    <property type="entry name" value="FN3_dom"/>
</dbReference>
<dbReference type="FunFam" id="2.10.70.10:FF:000018">
    <property type="entry name" value="Fibronectin 1"/>
    <property type="match status" value="2"/>
</dbReference>
<dbReference type="PANTHER" id="PTHR46708:SF4">
    <property type="entry name" value="FIBRONECTIN"/>
    <property type="match status" value="1"/>
</dbReference>
<feature type="domain" description="Fibronectin type-III" evidence="11">
    <location>
        <begin position="996"/>
        <end position="1083"/>
    </location>
</feature>
<dbReference type="FunFam" id="2.10.10.10:FF:000001">
    <property type="entry name" value="Fibronectin 1a isoform 1"/>
    <property type="match status" value="2"/>
</dbReference>
<dbReference type="PROSITE" id="PS51092">
    <property type="entry name" value="FN2_2"/>
    <property type="match status" value="2"/>
</dbReference>
<evidence type="ECO:0000259" key="11">
    <source>
        <dbReference type="PROSITE" id="PS50853"/>
    </source>
</evidence>
<organism evidence="14 15">
    <name type="scientific">Clupea harengus</name>
    <name type="common">Atlantic herring</name>
    <dbReference type="NCBI Taxonomy" id="7950"/>
    <lineage>
        <taxon>Eukaryota</taxon>
        <taxon>Metazoa</taxon>
        <taxon>Chordata</taxon>
        <taxon>Craniata</taxon>
        <taxon>Vertebrata</taxon>
        <taxon>Euteleostomi</taxon>
        <taxon>Actinopterygii</taxon>
        <taxon>Neopterygii</taxon>
        <taxon>Teleostei</taxon>
        <taxon>Clupei</taxon>
        <taxon>Clupeiformes</taxon>
        <taxon>Clupeoidei</taxon>
        <taxon>Clupeidae</taxon>
        <taxon>Clupea</taxon>
    </lineage>
</organism>
<gene>
    <name evidence="15" type="primary">fn1b</name>
</gene>
<feature type="domain" description="Fibronectin type-III" evidence="11">
    <location>
        <begin position="2593"/>
        <end position="2686"/>
    </location>
</feature>
<keyword evidence="5" id="KW-0130">Cell adhesion</keyword>
<dbReference type="InterPro" id="IPR000083">
    <property type="entry name" value="Fibronectin_type1"/>
</dbReference>
<dbReference type="InterPro" id="IPR013806">
    <property type="entry name" value="Kringle-like"/>
</dbReference>
<dbReference type="GO" id="GO:0005615">
    <property type="term" value="C:extracellular space"/>
    <property type="evidence" value="ECO:0007669"/>
    <property type="project" value="UniProtKB-ARBA"/>
</dbReference>
<feature type="domain" description="Fibronectin type-III" evidence="11">
    <location>
        <begin position="1172"/>
        <end position="1266"/>
    </location>
</feature>
<proteinExistence type="predicted"/>
<dbReference type="GO" id="GO:0007160">
    <property type="term" value="P:cell-matrix adhesion"/>
    <property type="evidence" value="ECO:0007669"/>
    <property type="project" value="TreeGrafter"/>
</dbReference>
<feature type="domain" description="Fibronectin type-III" evidence="11">
    <location>
        <begin position="2119"/>
        <end position="2208"/>
    </location>
</feature>
<feature type="domain" description="Fibronectin type-III" evidence="11">
    <location>
        <begin position="808"/>
        <end position="897"/>
    </location>
</feature>
<dbReference type="OrthoDB" id="261433at2759"/>
<dbReference type="GO" id="GO:0007507">
    <property type="term" value="P:heart development"/>
    <property type="evidence" value="ECO:0007669"/>
    <property type="project" value="TreeGrafter"/>
</dbReference>
<dbReference type="GO" id="GO:0005178">
    <property type="term" value="F:integrin binding"/>
    <property type="evidence" value="ECO:0007669"/>
    <property type="project" value="TreeGrafter"/>
</dbReference>
<evidence type="ECO:0000256" key="6">
    <source>
        <dbReference type="ARBA" id="ARBA00022960"/>
    </source>
</evidence>
<dbReference type="GO" id="GO:0008360">
    <property type="term" value="P:regulation of cell shape"/>
    <property type="evidence" value="ECO:0007669"/>
    <property type="project" value="UniProtKB-KW"/>
</dbReference>
<protein>
    <recommendedName>
        <fullName evidence="1">Fibronectin</fullName>
    </recommendedName>
</protein>
<dbReference type="Gene3D" id="2.10.10.10">
    <property type="entry name" value="Fibronectin, type II, collagen-binding"/>
    <property type="match status" value="2"/>
</dbReference>
<feature type="disulfide bond" evidence="9">
    <location>
        <begin position="434"/>
        <end position="461"/>
    </location>
</feature>
<feature type="domain" description="Fibronectin type-II" evidence="13">
    <location>
        <begin position="355"/>
        <end position="403"/>
    </location>
</feature>
<name>A0A6P8ERK4_CLUHA</name>
<dbReference type="CTD" id="334613"/>
<dbReference type="SMART" id="SM00060">
    <property type="entry name" value="FN3"/>
    <property type="match status" value="23"/>
</dbReference>
<feature type="domain" description="Fibronectin type-I" evidence="12">
    <location>
        <begin position="560"/>
        <end position="603"/>
    </location>
</feature>
<dbReference type="InterPro" id="IPR013783">
    <property type="entry name" value="Ig-like_fold"/>
</dbReference>
<feature type="domain" description="Fibronectin type-I" evidence="12">
    <location>
        <begin position="2881"/>
        <end position="2925"/>
    </location>
</feature>
<dbReference type="FunFam" id="2.60.40.10:FF:000099">
    <property type="entry name" value="Fibronectin 1"/>
    <property type="match status" value="4"/>
</dbReference>
<feature type="disulfide bond" evidence="9">
    <location>
        <begin position="374"/>
        <end position="401"/>
    </location>
</feature>
<dbReference type="GO" id="GO:0006953">
    <property type="term" value="P:acute-phase response"/>
    <property type="evidence" value="ECO:0007669"/>
    <property type="project" value="UniProtKB-KW"/>
</dbReference>
<feature type="disulfide bond" evidence="9">
    <location>
        <begin position="420"/>
        <end position="446"/>
    </location>
</feature>
<dbReference type="GO" id="GO:0005201">
    <property type="term" value="F:extracellular matrix structural constituent"/>
    <property type="evidence" value="ECO:0007669"/>
    <property type="project" value="TreeGrafter"/>
</dbReference>
<feature type="domain" description="Fibronectin type-III" evidence="11">
    <location>
        <begin position="904"/>
        <end position="995"/>
    </location>
</feature>
<keyword evidence="14" id="KW-1185">Reference proteome</keyword>
<dbReference type="PRINTS" id="PR00013">
    <property type="entry name" value="FNTYPEII"/>
</dbReference>
<evidence type="ECO:0000256" key="9">
    <source>
        <dbReference type="PROSITE-ProRule" id="PRU00479"/>
    </source>
</evidence>
<feature type="domain" description="Fibronectin type-I" evidence="12">
    <location>
        <begin position="230"/>
        <end position="274"/>
    </location>
</feature>
<feature type="disulfide bond" evidence="9">
    <location>
        <begin position="360"/>
        <end position="386"/>
    </location>
</feature>
<evidence type="ECO:0000259" key="12">
    <source>
        <dbReference type="PROSITE" id="PS51091"/>
    </source>
</evidence>
<dbReference type="PANTHER" id="PTHR46708">
    <property type="entry name" value="TENASCIN"/>
    <property type="match status" value="1"/>
</dbReference>
<evidence type="ECO:0000256" key="2">
    <source>
        <dbReference type="ARBA" id="ARBA00022486"/>
    </source>
</evidence>
<sequence length="3064" mass="335820">MARGPVTGLLVALCIGTAVHCLPKTSERAKRTVQQQVIPEMDDPEAVPYPSTGCTDSGRMFRINNQWERTYLGSTLLCTCEGDAGIKCVTKPAAEETCYDKINLRTYRVGETYDRPKDGMIWDCTCIGSGKGKISCTIANRCHEGGNSYKIGDTWRRPHDTGNYMLECVCLGNGKGEWTCKPVAERCYDNAAGSSYVVGETWEKPYQGWMIVDCTCLGEGNGRITCTSRNRCNDQDTKTSYRIGDTWTKTDARDQTLQCLCTGNGRGEWKCERHTSSHATGTGVSTQVRPALHQPNALPEPPAEGTCTSVSGVTYHVGMRWIRTQGSKQMLCTCLGNGVSCEEWEGQSLVYGGNSDGKPCAFPFVYSGKTYYSCTSEGRSDGQLWCGTSSNYDADQQYSFCTEKTALVTTRGGNSNGALCQFPFIYNGRNYSDCTSDGRRDNMKWCGTTYNYDEEQQFGFCPMAAHEEVCTTNDGIMYRLGDEWDKRHDVLGHMMRCTCMGNGRGEWSCTAVSQLKDQCVVDGLTYDVNQLFSKRHNEGYMMNCTCFGQGRGRWKCDAIDQCQEPETKAFYQIGESWDKVIHGARYRCYCQGNGIGEHACEPLQAGVQGPVRVIITEGSTQPDSHPIQWNPPASAHIIHYVLKWRVKNTHRPWREAKIPGHLNSYTISGLKPGLTYEGQLISILRQGSREVTRFDFTTTYGTLNTAEGETRQTSPDVVDISESVTEITSNSFVISWVSASDTISGFRVEYELTENGVPMTLELPNTQKSVTISELLPGRRYNVRVHEVSPAGEDTLILTTTQTTAPDAPAEHNINEIGESAIIISWTKPQAPITGYRVVYTPSIEGSSTELNLPDTATQVTLGDLLPGILYNISIFSVEDDMESEPVFVQVTTAGESTSEEVQAPTDLQFYEVSDVKITITWTGPPSEVSGYRVAFTPVIPGGPTQRPLQLPVTHNAYAEITHLQPGTLYRFFIYTNNGGVESQPLVGEQSTKPDAPGHLRFDDITEDSALLIWSAPRASVTGYRLFVTVEGSNPKQQRIPGDVTQYRLPNLQPDTDYTIRLHSEQGNTLSEGVDGIFTTSQAMGQSPRFTTDVTDTSIIISWTPVPRFSYRMSVKPSQGGEAPRDVTSDLGSIIISGLTPGTEYITSVQPIVNGRKQGPPITSRVTTPLSPPTDLNLVSNPDNGDLTVKWVASSTPDITGYRVTCNPTNGQRGNTLEENVRPDQTDCTLENLSPGVEYNVSVFTVKDQMESEPVSTTVTQDVPRLSGVSFVNVTDTTIGLRWIPLNLPTVTGYHVMVTAAGESVPLLEDMLETTADYYTVRGLEPGIDYDISITAVTEGGEGEPATVTQQTRPRAVVPSPTNLHFDEVGSDTMRVSWTMSRTTEISRFLIRYQPMEDSNVQEINVGKTTDSTVLQNLQPNTEYQVSVVSVYEDHESQPITGTQRTTFDSPTDLTFSEISSNSFTVRWVAPLARINGYRLRYQPVSGGRPKDERLPPTRNQFTLTNLLPETEYDIYIFAISGRDESQPLEGRQTTVTEAPTGLEVTDSTPSTLTISWNHPPVTVRYYRITHGESGEQPTKEFTVPGTRSTATIENLQPDTEYTITVYAVTGRGDSPASSTPIYVTHRTNTIGGRPYIPSPSSMDVTEVQDNAITVRWSPAKGPITGYRVTGAPKDGDGPTFSEVVGPEKTEMTLTGLSPTVEYVVSVFAIGKAGESPPVVENAITGGSGGHPTDHPTDLSFTDVETSSLRVTWDAPLDRVTYYRVLYTSPEEGERELYPAPRGTDTSAVIPGLRPNTEYTIQVIPVQGRSPLTTLLGKQATKGPTAGRVDRPTDLSFTDVDTTSLRVTWDAPTNRVTNYRVLYTSPVEGERELYPAPRGSDTSVVIPRLRPNTEYTIQVIPMQGRTPLPTLVGKQATRGPTAGSGEHPTDLSFTDVETSSISFTWDAPTDRVTNYRVLYTSPVEGERELYPAPRGSDTSAVIPGLRPNTEYTIQVIPVQGRTPLPTLVGKQATKGPLAGRVDRPTDLSFTDVDTSSISFTWDAPTNRVTNYRVLYTSPEEGERELYPAPRGTDTSAVIPGLRPNTEYTIQVIPMQGRTPLPTLVGKQATRGPTAGSGEHPTDLSFTDVETSSISFTWDAPTDRVTNYRVLYTSPVEGERELYPAPRGSDTSAVIPGLRPNTEYTIQVIPVQGRTPLPTLVGKQATKGPLAGRVDRPTDLSFTDVDTSSISFTWGAPTDRVTNYRVLYTSPVEGERELYPAPRGSDTSAVIPGLRPNTEYTIQVIPIQGRTPLPTLVGKQATRGPTAGSGEHPTDLSFTDVETNSISFTWDAPTDRVTNYRVLYTSPEEGEHELYPAPRGSETSAVIPGLRPNTEYTIQVIPIQGRTPLPTLVGKQATRGPTASGPVPAPTVMQFSEVGPTFFTITWISPSIRLTGYRVVVSPKNNLAPSKELNVAPDSSRVTVPGLMVATPYIVYVYALKDSSTSPPLTGEVTTTDNLSPPRRVKMSEVRDASITLTWRAKIEPITGFLIEAIPDDRRYPTISKSIPEEARTFTLTGLQPGTVYTINMYTLNGNSRSPPFTLTVSTPAPAVNAPTDLQFTSTTPTSISFSWRPPTTRITGYYVTYEEAGSRPREVTPRPHAGQNYATINGLRPGTEYIIRIIALQNGQRSSPLVGKTTTQFGSLPLPLPPSRPDNKDGLDVPNVDDNSVQVVGTNGQDTLGGQGTNVEYTEYNQPNLPYRPQVPQRPHQPLVYIPKAGPDGVRVPVVQVSEGPGHGLPYGFPENDTGRPQEAQTQTVITWQPLPQSSAYEVHCEPLTHRNEKTFQMSLPGTSTSATLIGLTSGASYNVIVEALKDALRHKVFEEVVTAGNTVSEGLPANGDSCYDTFTATSHNVGEEWERMSETGFKLWCRCLGLGSGHFRCDSSKWCHDNGANYRIGERWDRQAENGHMMSCTCLGNGKGEFKCEPHESTCYDDGKMYHIGNQWQKEYLGAICTCTCHGGQQGWRCENCIRPGGDATLVHPVRVNSHSSYGDTTLSRVNIQCPIECLRPDLLADAIAPNNPNE</sequence>
<feature type="domain" description="Fibronectin type-III" evidence="11">
    <location>
        <begin position="2311"/>
        <end position="2401"/>
    </location>
</feature>
<evidence type="ECO:0000259" key="13">
    <source>
        <dbReference type="PROSITE" id="PS51092"/>
    </source>
</evidence>